<reference evidence="3" key="2">
    <citation type="submission" date="2010-03" db="EMBL/GenBank/DDBJ databases">
        <title>The genome sequence of Coccidioides posadasii strain Silveira.</title>
        <authorList>
            <consortium name="The Broad Institute Genome Sequencing Center for Infectious Disease"/>
            <person name="Neafsey D."/>
            <person name="Orbach M."/>
            <person name="Henn M.R."/>
            <person name="Cole G.T."/>
            <person name="Galgiani J."/>
            <person name="Gardner M.J."/>
            <person name="Kirkland T.N."/>
            <person name="Taylor J.W."/>
            <person name="Young S.K."/>
            <person name="Zeng Q."/>
            <person name="Koehrsen M."/>
            <person name="Alvarado L."/>
            <person name="Berlin A."/>
            <person name="Borenstein D."/>
            <person name="Chapman S.B."/>
            <person name="Chen Z."/>
            <person name="Engels R."/>
            <person name="Freedman E."/>
            <person name="Gellesch M."/>
            <person name="Goldberg J."/>
            <person name="Griggs A."/>
            <person name="Gujja S."/>
            <person name="Heilman E."/>
            <person name="Heiman D."/>
            <person name="Howarth C."/>
            <person name="Jen D."/>
            <person name="Larson L."/>
            <person name="Mehta T."/>
            <person name="Neiman D."/>
            <person name="Park D."/>
            <person name="Pearson M."/>
            <person name="Richards J."/>
            <person name="Roberts A."/>
            <person name="Saif S."/>
            <person name="Shea T."/>
            <person name="Shenoy N."/>
            <person name="Sisk P."/>
            <person name="Stolte C."/>
            <person name="Sykes S."/>
            <person name="Walk T."/>
            <person name="White J."/>
            <person name="Yandava C."/>
            <person name="Haas B."/>
            <person name="Nusbaum C."/>
            <person name="Birren B."/>
        </authorList>
    </citation>
    <scope>NUCLEOTIDE SEQUENCE [LARGE SCALE GENOMIC DNA]</scope>
    <source>
        <strain evidence="3">RMSCC 757 / Silveira</strain>
    </source>
</reference>
<feature type="compositionally biased region" description="Basic and acidic residues" evidence="1">
    <location>
        <begin position="38"/>
        <end position="52"/>
    </location>
</feature>
<feature type="compositionally biased region" description="Basic residues" evidence="1">
    <location>
        <begin position="23"/>
        <end position="32"/>
    </location>
</feature>
<name>E9D6C4_COCPS</name>
<proteinExistence type="predicted"/>
<feature type="region of interest" description="Disordered" evidence="1">
    <location>
        <begin position="1"/>
        <end position="54"/>
    </location>
</feature>
<feature type="compositionally biased region" description="Polar residues" evidence="1">
    <location>
        <begin position="1"/>
        <end position="15"/>
    </location>
</feature>
<dbReference type="Proteomes" id="UP000002497">
    <property type="component" value="Unassembled WGS sequence"/>
</dbReference>
<evidence type="ECO:0000313" key="3">
    <source>
        <dbReference type="Proteomes" id="UP000002497"/>
    </source>
</evidence>
<evidence type="ECO:0000313" key="2">
    <source>
        <dbReference type="EMBL" id="EFW17796.1"/>
    </source>
</evidence>
<dbReference type="HOGENOM" id="CLU_2320187_0_0_1"/>
<dbReference type="EMBL" id="GL636493">
    <property type="protein sequence ID" value="EFW17796.1"/>
    <property type="molecule type" value="Genomic_DNA"/>
</dbReference>
<organism evidence="3">
    <name type="scientific">Coccidioides posadasii (strain RMSCC 757 / Silveira)</name>
    <name type="common">Valley fever fungus</name>
    <dbReference type="NCBI Taxonomy" id="443226"/>
    <lineage>
        <taxon>Eukaryota</taxon>
        <taxon>Fungi</taxon>
        <taxon>Dikarya</taxon>
        <taxon>Ascomycota</taxon>
        <taxon>Pezizomycotina</taxon>
        <taxon>Eurotiomycetes</taxon>
        <taxon>Eurotiomycetidae</taxon>
        <taxon>Onygenales</taxon>
        <taxon>Onygenaceae</taxon>
        <taxon>Coccidioides</taxon>
    </lineage>
</organism>
<accession>E9D6C4</accession>
<reference evidence="3" key="1">
    <citation type="journal article" date="2010" name="Genome Res.">
        <title>Population genomic sequencing of Coccidioides fungi reveals recent hybridization and transposon control.</title>
        <authorList>
            <person name="Neafsey D.E."/>
            <person name="Barker B.M."/>
            <person name="Sharpton T.J."/>
            <person name="Stajich J.E."/>
            <person name="Park D.J."/>
            <person name="Whiston E."/>
            <person name="Hung C.-Y."/>
            <person name="McMahan C."/>
            <person name="White J."/>
            <person name="Sykes S."/>
            <person name="Heiman D."/>
            <person name="Young S."/>
            <person name="Zeng Q."/>
            <person name="Abouelleil A."/>
            <person name="Aftuck L."/>
            <person name="Bessette D."/>
            <person name="Brown A."/>
            <person name="FitzGerald M."/>
            <person name="Lui A."/>
            <person name="Macdonald J.P."/>
            <person name="Priest M."/>
            <person name="Orbach M.J."/>
            <person name="Galgiani J.N."/>
            <person name="Kirkland T.N."/>
            <person name="Cole G.T."/>
            <person name="Birren B.W."/>
            <person name="Henn M.R."/>
            <person name="Taylor J.W."/>
            <person name="Rounsley S.D."/>
        </authorList>
    </citation>
    <scope>NUCLEOTIDE SEQUENCE [LARGE SCALE GENOMIC DNA]</scope>
    <source>
        <strain evidence="3">RMSCC 757 / Silveira</strain>
    </source>
</reference>
<evidence type="ECO:0000256" key="1">
    <source>
        <dbReference type="SAM" id="MobiDB-lite"/>
    </source>
</evidence>
<sequence length="99" mass="11403">MSSSAANQVAGSRTQPLGYLRMKPQHNRRHRERGNGGQRRDWDHPLRSETGHRRPLPFPWLGISDITWLDSFVNPEPSAFSYKVSSDQLARGREMHAEH</sequence>
<gene>
    <name evidence="2" type="ORF">CPSG_05433</name>
</gene>
<protein>
    <submittedName>
        <fullName evidence="2">Uncharacterized protein</fullName>
    </submittedName>
</protein>
<keyword evidence="3" id="KW-1185">Reference proteome</keyword>
<dbReference type="VEuPathDB" id="FungiDB:CPSG_05433"/>
<dbReference type="AlphaFoldDB" id="E9D6C4"/>